<proteinExistence type="predicted"/>
<organism evidence="7 8">
    <name type="scientific">Parafrankia irregularis</name>
    <dbReference type="NCBI Taxonomy" id="795642"/>
    <lineage>
        <taxon>Bacteria</taxon>
        <taxon>Bacillati</taxon>
        <taxon>Actinomycetota</taxon>
        <taxon>Actinomycetes</taxon>
        <taxon>Frankiales</taxon>
        <taxon>Frankiaceae</taxon>
        <taxon>Parafrankia</taxon>
    </lineage>
</organism>
<keyword evidence="4" id="KW-0067">ATP-binding</keyword>
<dbReference type="PANTHER" id="PTHR42711">
    <property type="entry name" value="ABC TRANSPORTER ATP-BINDING PROTEIN"/>
    <property type="match status" value="1"/>
</dbReference>
<dbReference type="Pfam" id="PF00005">
    <property type="entry name" value="ABC_tran"/>
    <property type="match status" value="1"/>
</dbReference>
<keyword evidence="8" id="KW-1185">Reference proteome</keyword>
<evidence type="ECO:0000313" key="7">
    <source>
        <dbReference type="EMBL" id="CUU55257.1"/>
    </source>
</evidence>
<keyword evidence="2" id="KW-0813">Transport</keyword>
<dbReference type="AlphaFoldDB" id="A0A0S4QJ47"/>
<dbReference type="Gene3D" id="3.40.50.300">
    <property type="entry name" value="P-loop containing nucleotide triphosphate hydrolases"/>
    <property type="match status" value="1"/>
</dbReference>
<evidence type="ECO:0000256" key="4">
    <source>
        <dbReference type="ARBA" id="ARBA00022840"/>
    </source>
</evidence>
<evidence type="ECO:0000313" key="8">
    <source>
        <dbReference type="Proteomes" id="UP000198802"/>
    </source>
</evidence>
<evidence type="ECO:0000256" key="3">
    <source>
        <dbReference type="ARBA" id="ARBA00022741"/>
    </source>
</evidence>
<reference evidence="8" key="1">
    <citation type="submission" date="2015-11" db="EMBL/GenBank/DDBJ databases">
        <authorList>
            <person name="Varghese N."/>
        </authorList>
    </citation>
    <scope>NUCLEOTIDE SEQUENCE [LARGE SCALE GENOMIC DNA]</scope>
    <source>
        <strain evidence="8">DSM 45899</strain>
    </source>
</reference>
<dbReference type="InterPro" id="IPR050763">
    <property type="entry name" value="ABC_transporter_ATP-binding"/>
</dbReference>
<keyword evidence="3" id="KW-0547">Nucleotide-binding</keyword>
<evidence type="ECO:0000256" key="1">
    <source>
        <dbReference type="ARBA" id="ARBA00004202"/>
    </source>
</evidence>
<dbReference type="GO" id="GO:0005524">
    <property type="term" value="F:ATP binding"/>
    <property type="evidence" value="ECO:0007669"/>
    <property type="project" value="UniProtKB-KW"/>
</dbReference>
<dbReference type="PANTHER" id="PTHR42711:SF19">
    <property type="entry name" value="DOXORUBICIN RESISTANCE ATP-BINDING PROTEIN DRRA"/>
    <property type="match status" value="1"/>
</dbReference>
<evidence type="ECO:0000259" key="6">
    <source>
        <dbReference type="PROSITE" id="PS50893"/>
    </source>
</evidence>
<dbReference type="PROSITE" id="PS50893">
    <property type="entry name" value="ABC_TRANSPORTER_2"/>
    <property type="match status" value="1"/>
</dbReference>
<evidence type="ECO:0000256" key="5">
    <source>
        <dbReference type="ARBA" id="ARBA00023251"/>
    </source>
</evidence>
<dbReference type="InterPro" id="IPR027417">
    <property type="entry name" value="P-loop_NTPase"/>
</dbReference>
<feature type="domain" description="ABC transporter" evidence="6">
    <location>
        <begin position="1"/>
        <end position="219"/>
    </location>
</feature>
<evidence type="ECO:0000256" key="2">
    <source>
        <dbReference type="ARBA" id="ARBA00022448"/>
    </source>
</evidence>
<dbReference type="InterPro" id="IPR003593">
    <property type="entry name" value="AAA+_ATPase"/>
</dbReference>
<dbReference type="EMBL" id="FAOZ01000004">
    <property type="protein sequence ID" value="CUU55257.1"/>
    <property type="molecule type" value="Genomic_DNA"/>
</dbReference>
<dbReference type="GO" id="GO:0046677">
    <property type="term" value="P:response to antibiotic"/>
    <property type="evidence" value="ECO:0007669"/>
    <property type="project" value="UniProtKB-KW"/>
</dbReference>
<dbReference type="SMART" id="SM00382">
    <property type="entry name" value="AAA"/>
    <property type="match status" value="1"/>
</dbReference>
<dbReference type="InterPro" id="IPR003439">
    <property type="entry name" value="ABC_transporter-like_ATP-bd"/>
</dbReference>
<comment type="subcellular location">
    <subcellularLocation>
        <location evidence="1">Cell membrane</location>
        <topology evidence="1">Peripheral membrane protein</topology>
    </subcellularLocation>
</comment>
<dbReference type="Proteomes" id="UP000198802">
    <property type="component" value="Unassembled WGS sequence"/>
</dbReference>
<name>A0A0S4QJ47_9ACTN</name>
<dbReference type="GO" id="GO:0016887">
    <property type="term" value="F:ATP hydrolysis activity"/>
    <property type="evidence" value="ECO:0007669"/>
    <property type="project" value="InterPro"/>
</dbReference>
<dbReference type="SUPFAM" id="SSF52540">
    <property type="entry name" value="P-loop containing nucleoside triphosphate hydrolases"/>
    <property type="match status" value="1"/>
</dbReference>
<protein>
    <submittedName>
        <fullName evidence="7">ABC-type multidrug transport system, ATPase component</fullName>
    </submittedName>
</protein>
<dbReference type="GO" id="GO:0005886">
    <property type="term" value="C:plasma membrane"/>
    <property type="evidence" value="ECO:0007669"/>
    <property type="project" value="UniProtKB-SubCell"/>
</dbReference>
<dbReference type="RefSeq" id="WP_207550281.1">
    <property type="nucleotide sequence ID" value="NZ_FAOZ01000004.1"/>
</dbReference>
<accession>A0A0S4QJ47</accession>
<keyword evidence="5" id="KW-0046">Antibiotic resistance</keyword>
<gene>
    <name evidence="7" type="ORF">Ga0074812_104338</name>
</gene>
<sequence>MLLRNIAFRYGRRAPVVEGLDLALDERPLVMIGPNGAGKSTVLRLMAGQLRPRSGRIEYAGKIGFAPQFTPVLPNFTVEQQVRYAGWLSGLSRREAARSAGPALARANLEALAQRPARQTSGGERARLGIACALATDPDLLLLDEPTASLDPLARESVSEVLTEVAGAGTRLVVTSHTATEVRPPFERLIVLDHGVVRFDGSLGEFFGNAHDDAVVAAFAQALRVH</sequence>